<protein>
    <submittedName>
        <fullName evidence="1">Uncharacterized protein</fullName>
    </submittedName>
</protein>
<evidence type="ECO:0000313" key="2">
    <source>
        <dbReference type="Proteomes" id="UP000682111"/>
    </source>
</evidence>
<proteinExistence type="predicted"/>
<sequence>MDKYETCDVCGKTLYIEKSEDFFLETINGNFVFCETHYLEFEKKRGRASETN</sequence>
<reference evidence="1" key="1">
    <citation type="submission" date="2021-03" db="EMBL/GenBank/DDBJ databases">
        <title>Antimicrobial resistance genes in bacteria isolated from Japanese honey, and their potential for conferring macrolide and lincosamide resistance in the American foulbrood pathogen Paenibacillus larvae.</title>
        <authorList>
            <person name="Okamoto M."/>
            <person name="Kumagai M."/>
            <person name="Kanamori H."/>
            <person name="Takamatsu D."/>
        </authorList>
    </citation>
    <scope>NUCLEOTIDE SEQUENCE</scope>
    <source>
        <strain evidence="1">J27TS8</strain>
    </source>
</reference>
<comment type="caution">
    <text evidence="1">The sequence shown here is derived from an EMBL/GenBank/DDBJ whole genome shotgun (WGS) entry which is preliminary data.</text>
</comment>
<evidence type="ECO:0000313" key="1">
    <source>
        <dbReference type="EMBL" id="GIN60509.1"/>
    </source>
</evidence>
<dbReference type="Proteomes" id="UP000682111">
    <property type="component" value="Unassembled WGS sequence"/>
</dbReference>
<keyword evidence="2" id="KW-1185">Reference proteome</keyword>
<accession>A0A919WEY9</accession>
<gene>
    <name evidence="1" type="ORF">J27TS8_05020</name>
</gene>
<name>A0A919WEY9_9BACI</name>
<organism evidence="1 2">
    <name type="scientific">Robertmurraya siralis</name>
    <dbReference type="NCBI Taxonomy" id="77777"/>
    <lineage>
        <taxon>Bacteria</taxon>
        <taxon>Bacillati</taxon>
        <taxon>Bacillota</taxon>
        <taxon>Bacilli</taxon>
        <taxon>Bacillales</taxon>
        <taxon>Bacillaceae</taxon>
        <taxon>Robertmurraya</taxon>
    </lineage>
</organism>
<dbReference type="EMBL" id="BORC01000001">
    <property type="protein sequence ID" value="GIN60509.1"/>
    <property type="molecule type" value="Genomic_DNA"/>
</dbReference>
<dbReference type="AlphaFoldDB" id="A0A919WEY9"/>